<dbReference type="InterPro" id="IPR001455">
    <property type="entry name" value="TusA-like"/>
</dbReference>
<dbReference type="EMBL" id="FLOC01000011">
    <property type="protein sequence ID" value="SBS31871.1"/>
    <property type="molecule type" value="Genomic_DNA"/>
</dbReference>
<comment type="similarity">
    <text evidence="1">Belongs to the sulfur carrier protein TusA family.</text>
</comment>
<dbReference type="InterPro" id="IPR036868">
    <property type="entry name" value="TusA-like_sf"/>
</dbReference>
<dbReference type="STRING" id="295068.MAQ5080_02093"/>
<dbReference type="PANTHER" id="PTHR33279">
    <property type="entry name" value="SULFUR CARRIER PROTEIN YEDF-RELATED"/>
    <property type="match status" value="1"/>
</dbReference>
<dbReference type="RefSeq" id="WP_067209614.1">
    <property type="nucleotide sequence ID" value="NZ_FLOC01000011.1"/>
</dbReference>
<dbReference type="Proteomes" id="UP000092627">
    <property type="component" value="Unassembled WGS sequence"/>
</dbReference>
<evidence type="ECO:0000256" key="1">
    <source>
        <dbReference type="ARBA" id="ARBA00008984"/>
    </source>
</evidence>
<dbReference type="CDD" id="cd00291">
    <property type="entry name" value="SirA_YedF_YeeD"/>
    <property type="match status" value="1"/>
</dbReference>
<gene>
    <name evidence="3" type="primary">tusA_1</name>
    <name evidence="3" type="ORF">MAQ5080_02093</name>
</gene>
<accession>A0A1A8TGX1</accession>
<evidence type="ECO:0000313" key="3">
    <source>
        <dbReference type="EMBL" id="SBS31871.1"/>
    </source>
</evidence>
<dbReference type="OrthoDB" id="9797551at2"/>
<dbReference type="AlphaFoldDB" id="A0A1A8TGX1"/>
<protein>
    <submittedName>
        <fullName evidence="3">Sulfurtransferase TusA</fullName>
        <ecNumber evidence="3">2.8.1.-</ecNumber>
    </submittedName>
</protein>
<organism evidence="3 4">
    <name type="scientific">Marinomonas aquimarina</name>
    <dbReference type="NCBI Taxonomy" id="295068"/>
    <lineage>
        <taxon>Bacteria</taxon>
        <taxon>Pseudomonadati</taxon>
        <taxon>Pseudomonadota</taxon>
        <taxon>Gammaproteobacteria</taxon>
        <taxon>Oceanospirillales</taxon>
        <taxon>Oceanospirillaceae</taxon>
        <taxon>Marinomonas</taxon>
    </lineage>
</organism>
<sequence>MLNVQQYDVILDAKEDRCPMPLLKLKLALAKMAVGETICVYATDEGSLKDIPHFLALVGLPLVEQGEQDSIFHFVIRKQES</sequence>
<dbReference type="EC" id="2.8.1.-" evidence="3"/>
<dbReference type="SUPFAM" id="SSF64307">
    <property type="entry name" value="SirA-like"/>
    <property type="match status" value="1"/>
</dbReference>
<feature type="domain" description="UPF0033" evidence="2">
    <location>
        <begin position="10"/>
        <end position="78"/>
    </location>
</feature>
<proteinExistence type="inferred from homology"/>
<evidence type="ECO:0000259" key="2">
    <source>
        <dbReference type="Pfam" id="PF01206"/>
    </source>
</evidence>
<keyword evidence="3" id="KW-0808">Transferase</keyword>
<dbReference type="Pfam" id="PF01206">
    <property type="entry name" value="TusA"/>
    <property type="match status" value="1"/>
</dbReference>
<reference evidence="3 4" key="1">
    <citation type="submission" date="2016-06" db="EMBL/GenBank/DDBJ databases">
        <authorList>
            <person name="Kjaerup R.B."/>
            <person name="Dalgaard T.S."/>
            <person name="Juul-Madsen H.R."/>
        </authorList>
    </citation>
    <scope>NUCLEOTIDE SEQUENCE [LARGE SCALE GENOMIC DNA]</scope>
    <source>
        <strain evidence="3 4">CECT 5080</strain>
    </source>
</reference>
<dbReference type="GO" id="GO:0016740">
    <property type="term" value="F:transferase activity"/>
    <property type="evidence" value="ECO:0007669"/>
    <property type="project" value="UniProtKB-KW"/>
</dbReference>
<keyword evidence="4" id="KW-1185">Reference proteome</keyword>
<evidence type="ECO:0000313" key="4">
    <source>
        <dbReference type="Proteomes" id="UP000092627"/>
    </source>
</evidence>
<dbReference type="Gene3D" id="3.30.110.40">
    <property type="entry name" value="TusA-like domain"/>
    <property type="match status" value="1"/>
</dbReference>
<dbReference type="PANTHER" id="PTHR33279:SF6">
    <property type="entry name" value="SULFUR CARRIER PROTEIN YEDF-RELATED"/>
    <property type="match status" value="1"/>
</dbReference>
<name>A0A1A8TGX1_9GAMM</name>